<dbReference type="Pfam" id="PF10670">
    <property type="entry name" value="DUF4198"/>
    <property type="match status" value="1"/>
</dbReference>
<reference evidence="3" key="1">
    <citation type="journal article" date="2019" name="Int. J. Syst. Evol. Microbiol.">
        <title>The Global Catalogue of Microorganisms (GCM) 10K type strain sequencing project: providing services to taxonomists for standard genome sequencing and annotation.</title>
        <authorList>
            <consortium name="The Broad Institute Genomics Platform"/>
            <consortium name="The Broad Institute Genome Sequencing Center for Infectious Disease"/>
            <person name="Wu L."/>
            <person name="Ma J."/>
        </authorList>
    </citation>
    <scope>NUCLEOTIDE SEQUENCE [LARGE SCALE GENOMIC DNA]</scope>
    <source>
        <strain evidence="3">DT28</strain>
    </source>
</reference>
<feature type="signal peptide" evidence="1">
    <location>
        <begin position="1"/>
        <end position="21"/>
    </location>
</feature>
<dbReference type="InterPro" id="IPR019613">
    <property type="entry name" value="DUF4198"/>
</dbReference>
<accession>A0ABV9JR03</accession>
<sequence length="262" mass="28623">MLNLKPALALTFCLASTAAVAHTPYLAPASFEPVNNWVTLDAAFAEKFFLPEVKFDQSEFSVTQPDGQQVKPKELFLGKTRTMLAHELTAEGTYRFSTGQRYGAVFRSWQQDGKVKTSRDPNEAVPAGAKLLAHFQSVTLAETYVSKGAPDKAALQAHGKGLELVFVSHPNDLYIDTPVRARLLFNGQGLAGQKVELFQAGQAEPESKAVQQLTSNAQGEIEFSVKNKGSYLLLNRYRTDAPAGAKAPTYSYSYTAVIEITE</sequence>
<name>A0ABV9JR03_9GAMM</name>
<organism evidence="2 3">
    <name type="scientific">Rheinheimera marina</name>
    <dbReference type="NCBI Taxonomy" id="1774958"/>
    <lineage>
        <taxon>Bacteria</taxon>
        <taxon>Pseudomonadati</taxon>
        <taxon>Pseudomonadota</taxon>
        <taxon>Gammaproteobacteria</taxon>
        <taxon>Chromatiales</taxon>
        <taxon>Chromatiaceae</taxon>
        <taxon>Rheinheimera</taxon>
    </lineage>
</organism>
<evidence type="ECO:0000313" key="3">
    <source>
        <dbReference type="Proteomes" id="UP001595962"/>
    </source>
</evidence>
<dbReference type="RefSeq" id="WP_377335763.1">
    <property type="nucleotide sequence ID" value="NZ_JBHSGB010000016.1"/>
</dbReference>
<proteinExistence type="predicted"/>
<evidence type="ECO:0000256" key="1">
    <source>
        <dbReference type="SAM" id="SignalP"/>
    </source>
</evidence>
<keyword evidence="3" id="KW-1185">Reference proteome</keyword>
<dbReference type="Proteomes" id="UP001595962">
    <property type="component" value="Unassembled WGS sequence"/>
</dbReference>
<dbReference type="EMBL" id="JBHSGB010000016">
    <property type="protein sequence ID" value="MFC4656579.1"/>
    <property type="molecule type" value="Genomic_DNA"/>
</dbReference>
<protein>
    <submittedName>
        <fullName evidence="2">DUF4198 domain-containing protein</fullName>
    </submittedName>
</protein>
<comment type="caution">
    <text evidence="2">The sequence shown here is derived from an EMBL/GenBank/DDBJ whole genome shotgun (WGS) entry which is preliminary data.</text>
</comment>
<evidence type="ECO:0000313" key="2">
    <source>
        <dbReference type="EMBL" id="MFC4656579.1"/>
    </source>
</evidence>
<gene>
    <name evidence="2" type="ORF">ACFO3I_16285</name>
</gene>
<feature type="chain" id="PRO_5046399182" evidence="1">
    <location>
        <begin position="22"/>
        <end position="262"/>
    </location>
</feature>
<keyword evidence="1" id="KW-0732">Signal</keyword>